<feature type="domain" description="SAC" evidence="2">
    <location>
        <begin position="192"/>
        <end position="627"/>
    </location>
</feature>
<keyword evidence="1" id="KW-1133">Transmembrane helix</keyword>
<evidence type="ECO:0000313" key="5">
    <source>
        <dbReference type="Proteomes" id="UP001429100"/>
    </source>
</evidence>
<dbReference type="Pfam" id="PF02383">
    <property type="entry name" value="Syja_N"/>
    <property type="match status" value="1"/>
</dbReference>
<dbReference type="EMBL" id="JTAI01000022">
    <property type="protein sequence ID" value="PPS93125.1"/>
    <property type="molecule type" value="Genomic_DNA"/>
</dbReference>
<feature type="transmembrane region" description="Helical" evidence="1">
    <location>
        <begin position="740"/>
        <end position="760"/>
    </location>
</feature>
<dbReference type="PANTHER" id="PTHR45662:SF2">
    <property type="entry name" value="PHOSPHATIDYLINOSITOL-3-PHOSPHATASE SAC1"/>
    <property type="match status" value="1"/>
</dbReference>
<organism evidence="3">
    <name type="scientific">Cryptosporidium hominis</name>
    <dbReference type="NCBI Taxonomy" id="237895"/>
    <lineage>
        <taxon>Eukaryota</taxon>
        <taxon>Sar</taxon>
        <taxon>Alveolata</taxon>
        <taxon>Apicomplexa</taxon>
        <taxon>Conoidasida</taxon>
        <taxon>Coccidia</taxon>
        <taxon>Eucoccidiorida</taxon>
        <taxon>Eimeriorina</taxon>
        <taxon>Cryptosporidiidae</taxon>
        <taxon>Cryptosporidium</taxon>
    </lineage>
</organism>
<reference evidence="3" key="2">
    <citation type="submission" date="2015-08" db="EMBL/GenBank/DDBJ databases">
        <authorList>
            <person name="Babu N.S."/>
            <person name="Beckwith C.J."/>
            <person name="Beseler K.G."/>
            <person name="Brison A."/>
            <person name="Carone J.V."/>
            <person name="Caskin T.P."/>
            <person name="Diamond M."/>
            <person name="Durham M.E."/>
            <person name="Foxe J.M."/>
            <person name="Go M."/>
            <person name="Henderson B.A."/>
            <person name="Jones I.B."/>
            <person name="McGettigan J.A."/>
            <person name="Micheletti S.J."/>
            <person name="Nasrallah M.E."/>
            <person name="Ortiz D."/>
            <person name="Piller C.R."/>
            <person name="Privatt S.R."/>
            <person name="Schneider S.L."/>
            <person name="Sharp S."/>
            <person name="Smith T.C."/>
            <person name="Stanton J.D."/>
            <person name="Ullery H.E."/>
            <person name="Wilson R.J."/>
            <person name="Serrano M.G."/>
            <person name="Buck G."/>
            <person name="Lee V."/>
            <person name="Wang Y."/>
            <person name="Carvalho R."/>
            <person name="Voegtly L."/>
            <person name="Shi R."/>
            <person name="Duckworth R."/>
            <person name="Johnson A."/>
            <person name="Loviza R."/>
            <person name="Walstead R."/>
            <person name="Shah Z."/>
            <person name="Kiflezghi M."/>
            <person name="Wade K."/>
            <person name="Ball S.L."/>
            <person name="Bradley K.W."/>
            <person name="Asai D.J."/>
            <person name="Bowman C.A."/>
            <person name="Russell D.A."/>
            <person name="Pope W.H."/>
            <person name="Jacobs-Sera D."/>
            <person name="Hendrix R.W."/>
            <person name="Hatfull G.F."/>
        </authorList>
    </citation>
    <scope>NUCLEOTIDE SEQUENCE [LARGE SCALE GENOMIC DNA]</scope>
</reference>
<keyword evidence="5" id="KW-1185">Reference proteome</keyword>
<dbReference type="GO" id="GO:0043812">
    <property type="term" value="F:phosphatidylinositol-4-phosphate phosphatase activity"/>
    <property type="evidence" value="ECO:0007669"/>
    <property type="project" value="TreeGrafter"/>
</dbReference>
<dbReference type="Proteomes" id="UP001429100">
    <property type="component" value="Unassembled WGS sequence"/>
</dbReference>
<dbReference type="VEuPathDB" id="CryptoDB:ChTU502y2012_403g0015"/>
<dbReference type="VEuPathDB" id="CryptoDB:Chro.40021"/>
<dbReference type="EMBL" id="LN877950">
    <property type="protein sequence ID" value="CUV05387.1"/>
    <property type="molecule type" value="Genomic_DNA"/>
</dbReference>
<keyword evidence="1" id="KW-0472">Membrane</keyword>
<sequence>MIGIFEPELKVVELISPVGKWLKVTKTVSKLNEMNPIKQRSTSLLRSYSNRSTETENYAVSNVNNIGNIFQTTEEDLYIGYLGSVSTKEPANIQGIIEGSFFNAYALLGVWRYDKGITKCLFVTEAEFITEIGQNERIYKVNDVLFVSLIASEHEFSCQNIGKENDEANSEEQFEYEFEKKIESVRIAENMILSIFRRGGFYFSTNPNVDITRNIRQSIKYASKSGDLPEDRFCWNYNFLMPLYEGGSSTSKWATPLLSGYVGFTRLNFEHTNNKEVQENNTKVDFLLISRRDCRRQGVRYLCRGANSDGNVSNSVETEQIILVRRPESIYIYSYLQYRGSIPIVWRQPPNLKKTPPVEIYRGERCQQVVLNRHFNELSRKYCNQSGDGDSNIESEIRENSNGKILVVNLIDYRQHELKLGLEFEKYLEKVDINDIYCDSDSLLKKDNSSGRPIFRDEDCNKNSNIKFCWFDFHSECSKMRWSNLKFLIKRLVDIGMDDLGITSLEIQLRDKVGDLSPIIGIVQGHYSSSDNEFKVIISSIQDGICRTNCIDCLDRTNVVQSVIGRRVIHNIFKQLQELKLITFSNTSQSEHGPAFEPLPGKNSSNEKIFRQIWSNNADALSKLYSGTPAQKTDFTRYGKRTKKGVIQDSIYSIIRFLLNSLIDGYTQDAYYVFTNQCSSPNSDLGIKKNIHNRLLNNKNKYLSPPVVTAIGQYLIIITFLLLLPIVQLLFTYSQTLTGNLACMLLDIIYIPSKLFFHYYDTANTQYSYLNIIPTFADYLSNQNQCSIYNISGRMISIFLVIFGFIQFLKFKGPKAATKPLLDETNSQIWKKQESKK</sequence>
<feature type="transmembrane region" description="Helical" evidence="1">
    <location>
        <begin position="711"/>
        <end position="733"/>
    </location>
</feature>
<proteinExistence type="predicted"/>
<dbReference type="VEuPathDB" id="CryptoDB:CHUDEA4_80"/>
<dbReference type="AlphaFoldDB" id="A0A0S4TEG1"/>
<dbReference type="Proteomes" id="UP000199752">
    <property type="component" value="Chromosome 4"/>
</dbReference>
<evidence type="ECO:0000313" key="3">
    <source>
        <dbReference type="EMBL" id="CUV05387.1"/>
    </source>
</evidence>
<protein>
    <submittedName>
        <fullName evidence="4">Sac1p family protein</fullName>
    </submittedName>
</protein>
<feature type="transmembrane region" description="Helical" evidence="1">
    <location>
        <begin position="788"/>
        <end position="809"/>
    </location>
</feature>
<evidence type="ECO:0000259" key="2">
    <source>
        <dbReference type="PROSITE" id="PS50275"/>
    </source>
</evidence>
<evidence type="ECO:0000256" key="1">
    <source>
        <dbReference type="SAM" id="Phobius"/>
    </source>
</evidence>
<dbReference type="InterPro" id="IPR002013">
    <property type="entry name" value="SAC_dom"/>
</dbReference>
<dbReference type="GO" id="GO:0046856">
    <property type="term" value="P:phosphatidylinositol dephosphorylation"/>
    <property type="evidence" value="ECO:0007669"/>
    <property type="project" value="TreeGrafter"/>
</dbReference>
<reference evidence="4 5" key="3">
    <citation type="submission" date="2017-10" db="EMBL/GenBank/DDBJ databases">
        <title>Consistent, comparative and evidence-based genome annotation and re-annotation for the closely-related species, Cryptosporidium parvum, C. hominis and C. tyzzeri.</title>
        <authorList>
            <person name="Baptista R.P."/>
            <person name="Li Y."/>
            <person name="Sateriale A."/>
            <person name="Striepen B."/>
            <person name="Kissinger J.C."/>
        </authorList>
    </citation>
    <scope>NUCLEOTIDE SEQUENCE [LARGE SCALE GENOMIC DNA]</scope>
    <source>
        <strain evidence="4">30976</strain>
    </source>
</reference>
<dbReference type="GO" id="GO:0005783">
    <property type="term" value="C:endoplasmic reticulum"/>
    <property type="evidence" value="ECO:0007669"/>
    <property type="project" value="TreeGrafter"/>
</dbReference>
<dbReference type="PROSITE" id="PS50275">
    <property type="entry name" value="SAC"/>
    <property type="match status" value="1"/>
</dbReference>
<dbReference type="VEuPathDB" id="CryptoDB:GY17_00003221"/>
<gene>
    <name evidence="3" type="ORF">CHUDEA4_80</name>
    <name evidence="4" type="ORF">GY17_00003221</name>
</gene>
<reference evidence="4 5" key="1">
    <citation type="submission" date="2014-11" db="EMBL/GenBank/DDBJ databases">
        <title>Comparative genomic analysis of Cryptosporidium hominis reveals occurrence of genetic recombination in virulent subtypes.</title>
        <authorList>
            <person name="Guo Y."/>
            <person name="Tang K."/>
            <person name="Frace M."/>
            <person name="Li N."/>
            <person name="Roellig D.M."/>
            <person name="Sammons S."/>
            <person name="Knipe K."/>
            <person name="Rowe L."/>
            <person name="Feng Y."/>
            <person name="Xiao L."/>
        </authorList>
    </citation>
    <scope>NUCLEOTIDE SEQUENCE [LARGE SCALE GENOMIC DNA]</scope>
    <source>
        <strain evidence="4">30976</strain>
    </source>
</reference>
<evidence type="ECO:0000313" key="4">
    <source>
        <dbReference type="EMBL" id="PPS93125.1"/>
    </source>
</evidence>
<name>A0A0S4TEG1_CRYHO</name>
<accession>A0A0S4TEG1</accession>
<dbReference type="PANTHER" id="PTHR45662">
    <property type="entry name" value="PHOSPHATIDYLINOSITIDE PHOSPHATASE SAC1"/>
    <property type="match status" value="1"/>
</dbReference>
<dbReference type="OrthoDB" id="405996at2759"/>
<keyword evidence="1" id="KW-0812">Transmembrane</keyword>